<dbReference type="AlphaFoldDB" id="A0A919D125"/>
<gene>
    <name evidence="1" type="ORF">GCM10010339_12900</name>
</gene>
<reference evidence="1" key="2">
    <citation type="submission" date="2020-09" db="EMBL/GenBank/DDBJ databases">
        <authorList>
            <person name="Sun Q."/>
            <person name="Ohkuma M."/>
        </authorList>
    </citation>
    <scope>NUCLEOTIDE SEQUENCE</scope>
    <source>
        <strain evidence="1">JCM 4714</strain>
    </source>
</reference>
<organism evidence="1 2">
    <name type="scientific">Streptomyces alanosinicus</name>
    <dbReference type="NCBI Taxonomy" id="68171"/>
    <lineage>
        <taxon>Bacteria</taxon>
        <taxon>Bacillati</taxon>
        <taxon>Actinomycetota</taxon>
        <taxon>Actinomycetes</taxon>
        <taxon>Kitasatosporales</taxon>
        <taxon>Streptomycetaceae</taxon>
        <taxon>Streptomyces</taxon>
    </lineage>
</organism>
<dbReference type="Proteomes" id="UP000655443">
    <property type="component" value="Unassembled WGS sequence"/>
</dbReference>
<sequence>MRARTAGLIEPLLLLLIRTLLPARGRRRADLIQLPDPEPSLTTCAVHRHDAEAHLFWYDTPLVRPYLREVEVFA</sequence>
<protein>
    <submittedName>
        <fullName evidence="1">Uncharacterized protein</fullName>
    </submittedName>
</protein>
<evidence type="ECO:0000313" key="2">
    <source>
        <dbReference type="Proteomes" id="UP000655443"/>
    </source>
</evidence>
<keyword evidence="2" id="KW-1185">Reference proteome</keyword>
<name>A0A919D125_9ACTN</name>
<reference evidence="1" key="1">
    <citation type="journal article" date="2014" name="Int. J. Syst. Evol. Microbiol.">
        <title>Complete genome sequence of Corynebacterium casei LMG S-19264T (=DSM 44701T), isolated from a smear-ripened cheese.</title>
        <authorList>
            <consortium name="US DOE Joint Genome Institute (JGI-PGF)"/>
            <person name="Walter F."/>
            <person name="Albersmeier A."/>
            <person name="Kalinowski J."/>
            <person name="Ruckert C."/>
        </authorList>
    </citation>
    <scope>NUCLEOTIDE SEQUENCE</scope>
    <source>
        <strain evidence="1">JCM 4714</strain>
    </source>
</reference>
<proteinExistence type="predicted"/>
<accession>A0A919D125</accession>
<dbReference type="EMBL" id="BMVG01000002">
    <property type="protein sequence ID" value="GHD99936.1"/>
    <property type="molecule type" value="Genomic_DNA"/>
</dbReference>
<evidence type="ECO:0000313" key="1">
    <source>
        <dbReference type="EMBL" id="GHD99936.1"/>
    </source>
</evidence>
<comment type="caution">
    <text evidence="1">The sequence shown here is derived from an EMBL/GenBank/DDBJ whole genome shotgun (WGS) entry which is preliminary data.</text>
</comment>